<evidence type="ECO:0000256" key="4">
    <source>
        <dbReference type="ARBA" id="ARBA00022516"/>
    </source>
</evidence>
<comment type="subcellular location">
    <subcellularLocation>
        <location evidence="1">Membrane</location>
        <topology evidence="1">Multi-pass membrane protein</topology>
    </subcellularLocation>
</comment>
<evidence type="ECO:0000256" key="3">
    <source>
        <dbReference type="ARBA" id="ARBA00009295"/>
    </source>
</evidence>
<dbReference type="OMA" id="IGWAYEL"/>
<dbReference type="GO" id="GO:0042761">
    <property type="term" value="P:very long-chain fatty acid biosynthetic process"/>
    <property type="evidence" value="ECO:0007669"/>
    <property type="project" value="TreeGrafter"/>
</dbReference>
<name>A0A7N0SXJ6_KALFE</name>
<comment type="domain">
    <text evidence="13">The histidine box domains are involved in binding the catalytic metal ions.</text>
</comment>
<evidence type="ECO:0000313" key="17">
    <source>
        <dbReference type="Proteomes" id="UP000594263"/>
    </source>
</evidence>
<organism evidence="16 17">
    <name type="scientific">Kalanchoe fedtschenkoi</name>
    <name type="common">Lavender scallops</name>
    <name type="synonym">South American air plant</name>
    <dbReference type="NCBI Taxonomy" id="63787"/>
    <lineage>
        <taxon>Eukaryota</taxon>
        <taxon>Viridiplantae</taxon>
        <taxon>Streptophyta</taxon>
        <taxon>Embryophyta</taxon>
        <taxon>Tracheophyta</taxon>
        <taxon>Spermatophyta</taxon>
        <taxon>Magnoliopsida</taxon>
        <taxon>eudicotyledons</taxon>
        <taxon>Gunneridae</taxon>
        <taxon>Pentapetalae</taxon>
        <taxon>Saxifragales</taxon>
        <taxon>Crassulaceae</taxon>
        <taxon>Kalanchoe</taxon>
    </lineage>
</organism>
<keyword evidence="12 13" id="KW-0275">Fatty acid biosynthesis</keyword>
<evidence type="ECO:0000256" key="5">
    <source>
        <dbReference type="ARBA" id="ARBA00022692"/>
    </source>
</evidence>
<dbReference type="Proteomes" id="UP000594263">
    <property type="component" value="Unplaced"/>
</dbReference>
<keyword evidence="4 13" id="KW-0444">Lipid biosynthesis</keyword>
<evidence type="ECO:0000256" key="14">
    <source>
        <dbReference type="SAM" id="Phobius"/>
    </source>
</evidence>
<evidence type="ECO:0000256" key="10">
    <source>
        <dbReference type="ARBA" id="ARBA00023098"/>
    </source>
</evidence>
<proteinExistence type="inferred from homology"/>
<dbReference type="GO" id="GO:0016717">
    <property type="term" value="F:oxidoreductase activity, acting on paired donors, with oxidation of a pair of donors resulting in the reduction of molecular oxygen to two molecules of water"/>
    <property type="evidence" value="ECO:0007669"/>
    <property type="project" value="InterPro"/>
</dbReference>
<evidence type="ECO:0000256" key="6">
    <source>
        <dbReference type="ARBA" id="ARBA00022832"/>
    </source>
</evidence>
<feature type="transmembrane region" description="Helical" evidence="14">
    <location>
        <begin position="235"/>
        <end position="260"/>
    </location>
</feature>
<dbReference type="PANTHER" id="PTHR11351">
    <property type="entry name" value="ACYL-COA DESATURASE"/>
    <property type="match status" value="1"/>
</dbReference>
<evidence type="ECO:0000256" key="11">
    <source>
        <dbReference type="ARBA" id="ARBA00023136"/>
    </source>
</evidence>
<comment type="similarity">
    <text evidence="3 13">Belongs to the fatty acid desaturase type 1 family.</text>
</comment>
<protein>
    <recommendedName>
        <fullName evidence="15">Fatty acid desaturase domain-containing protein</fullName>
    </recommendedName>
</protein>
<dbReference type="AlphaFoldDB" id="A0A7N0SXJ6"/>
<comment type="cofactor">
    <cofactor evidence="13">
        <name>Fe(2+)</name>
        <dbReference type="ChEBI" id="CHEBI:29033"/>
    </cofactor>
</comment>
<dbReference type="EnsemblPlants" id="Kaladp0011s1236.1.v1.1">
    <property type="protein sequence ID" value="Kaladp0011s1236.1.v1.1.CDS.1"/>
    <property type="gene ID" value="Kaladp0011s1236.v1.1"/>
</dbReference>
<dbReference type="InterPro" id="IPR015876">
    <property type="entry name" value="Acyl-CoA_DS"/>
</dbReference>
<evidence type="ECO:0000256" key="8">
    <source>
        <dbReference type="ARBA" id="ARBA00023002"/>
    </source>
</evidence>
<dbReference type="GO" id="GO:0005789">
    <property type="term" value="C:endoplasmic reticulum membrane"/>
    <property type="evidence" value="ECO:0007669"/>
    <property type="project" value="TreeGrafter"/>
</dbReference>
<evidence type="ECO:0000259" key="15">
    <source>
        <dbReference type="Pfam" id="PF00487"/>
    </source>
</evidence>
<comment type="pathway">
    <text evidence="2">Lipid metabolism.</text>
</comment>
<evidence type="ECO:0000256" key="1">
    <source>
        <dbReference type="ARBA" id="ARBA00004141"/>
    </source>
</evidence>
<keyword evidence="5 13" id="KW-0812">Transmembrane</keyword>
<keyword evidence="7 14" id="KW-1133">Transmembrane helix</keyword>
<keyword evidence="10" id="KW-0443">Lipid metabolism</keyword>
<keyword evidence="11 14" id="KW-0472">Membrane</keyword>
<dbReference type="PRINTS" id="PR00075">
    <property type="entry name" value="FACDDSATRASE"/>
</dbReference>
<dbReference type="InterPro" id="IPR005804">
    <property type="entry name" value="FA_desaturase_dom"/>
</dbReference>
<evidence type="ECO:0000256" key="12">
    <source>
        <dbReference type="ARBA" id="ARBA00023160"/>
    </source>
</evidence>
<dbReference type="PANTHER" id="PTHR11351:SF31">
    <property type="entry name" value="DESATURASE 1, ISOFORM A-RELATED"/>
    <property type="match status" value="1"/>
</dbReference>
<keyword evidence="17" id="KW-1185">Reference proteome</keyword>
<dbReference type="Pfam" id="PF00487">
    <property type="entry name" value="FA_desaturase"/>
    <property type="match status" value="1"/>
</dbReference>
<dbReference type="CDD" id="cd03505">
    <property type="entry name" value="Delta9-FADS-like"/>
    <property type="match status" value="1"/>
</dbReference>
<evidence type="ECO:0000256" key="2">
    <source>
        <dbReference type="ARBA" id="ARBA00005189"/>
    </source>
</evidence>
<keyword evidence="8 13" id="KW-0560">Oxidoreductase</keyword>
<accession>A0A7N0SXJ6</accession>
<evidence type="ECO:0000256" key="13">
    <source>
        <dbReference type="RuleBase" id="RU000581"/>
    </source>
</evidence>
<reference evidence="16" key="1">
    <citation type="submission" date="2021-01" db="UniProtKB">
        <authorList>
            <consortium name="EnsemblPlants"/>
        </authorList>
    </citation>
    <scope>IDENTIFICATION</scope>
</reference>
<feature type="domain" description="Fatty acid desaturase" evidence="15">
    <location>
        <begin position="114"/>
        <end position="334"/>
    </location>
</feature>
<evidence type="ECO:0000256" key="7">
    <source>
        <dbReference type="ARBA" id="ARBA00022989"/>
    </source>
</evidence>
<dbReference type="Gramene" id="Kaladp0011s1236.1.v1.1">
    <property type="protein sequence ID" value="Kaladp0011s1236.1.v1.1.CDS.1"/>
    <property type="gene ID" value="Kaladp0011s1236.v1.1"/>
</dbReference>
<feature type="transmembrane region" description="Helical" evidence="14">
    <location>
        <begin position="118"/>
        <end position="137"/>
    </location>
</feature>
<evidence type="ECO:0000256" key="9">
    <source>
        <dbReference type="ARBA" id="ARBA00023004"/>
    </source>
</evidence>
<keyword evidence="9" id="KW-0408">Iron</keyword>
<sequence>MASMMVQPALMMSRHHPRRPPFVKHVKTGERLNVGRIMLPIRHVAASSSHRDSRKPSVEQVASATDDRIAMTDVEKEKPVRPFWGREWLPNDVFRLVLFVGSHLVCLSAPFYFTWPAFWVGLSVGIITGWFGITLSYHRNLSHKSFNLPKWLEYTFAYCGVLAGQGNPIDWVSTHRFHHQFTDTDKDPHSPNEGFWFSHVLWVFDKTYLIAKCGEPDNVGDLRKQPFYRFIENTYYLHLLAFALLLYTAGGIPFFVWGVVMRAMISLHVTFLVNSACHKWGERAWNTSDSSMNNWWVALLTFGEGWHNNHHAFEYSARQGLEWWQIDMTWVVIRMLEALGLATDVKLPTEQQKKQMAL</sequence>
<evidence type="ECO:0000313" key="16">
    <source>
        <dbReference type="EnsemblPlants" id="Kaladp0011s1236.1.v1.1.CDS.1"/>
    </source>
</evidence>
<keyword evidence="6" id="KW-0276">Fatty acid metabolism</keyword>